<gene>
    <name evidence="2" type="ORF">LCGC14_0662350</name>
</gene>
<dbReference type="SUPFAM" id="SSF51283">
    <property type="entry name" value="dUTPase-like"/>
    <property type="match status" value="1"/>
</dbReference>
<feature type="non-terminal residue" evidence="2">
    <location>
        <position position="101"/>
    </location>
</feature>
<dbReference type="AlphaFoldDB" id="A0A0F9U1J7"/>
<keyword evidence="1" id="KW-0378">Hydrolase</keyword>
<dbReference type="Pfam" id="PF22769">
    <property type="entry name" value="DCD"/>
    <property type="match status" value="1"/>
</dbReference>
<sequence>MQPSSYDLQVGHVITAHGDRISEDGRSVRLQPGEMAILGTREVLTLPQDITGLVVPRDGPAKEGLLILNAGHIDPGHDSFVTAQVINLGKQEFPITVGCSY</sequence>
<dbReference type="InterPro" id="IPR011962">
    <property type="entry name" value="dCTP_deaminase"/>
</dbReference>
<comment type="caution">
    <text evidence="2">The sequence shown here is derived from an EMBL/GenBank/DDBJ whole genome shotgun (WGS) entry which is preliminary data.</text>
</comment>
<accession>A0A0F9U1J7</accession>
<name>A0A0F9U1J7_9ZZZZ</name>
<dbReference type="CDD" id="cd07557">
    <property type="entry name" value="trimeric_dUTPase"/>
    <property type="match status" value="1"/>
</dbReference>
<protein>
    <submittedName>
        <fullName evidence="2">Uncharacterized protein</fullName>
    </submittedName>
</protein>
<dbReference type="InterPro" id="IPR033704">
    <property type="entry name" value="dUTPase_trimeric"/>
</dbReference>
<dbReference type="EMBL" id="LAZR01001273">
    <property type="protein sequence ID" value="KKN47508.1"/>
    <property type="molecule type" value="Genomic_DNA"/>
</dbReference>
<proteinExistence type="predicted"/>
<evidence type="ECO:0000313" key="2">
    <source>
        <dbReference type="EMBL" id="KKN47508.1"/>
    </source>
</evidence>
<dbReference type="InterPro" id="IPR036157">
    <property type="entry name" value="dUTPase-like_sf"/>
</dbReference>
<dbReference type="Gene3D" id="2.70.40.10">
    <property type="match status" value="1"/>
</dbReference>
<dbReference type="GO" id="GO:0006229">
    <property type="term" value="P:dUTP biosynthetic process"/>
    <property type="evidence" value="ECO:0007669"/>
    <property type="project" value="InterPro"/>
</dbReference>
<dbReference type="GO" id="GO:0008829">
    <property type="term" value="F:dCTP deaminase activity"/>
    <property type="evidence" value="ECO:0007669"/>
    <property type="project" value="InterPro"/>
</dbReference>
<reference evidence="2" key="1">
    <citation type="journal article" date="2015" name="Nature">
        <title>Complex archaea that bridge the gap between prokaryotes and eukaryotes.</title>
        <authorList>
            <person name="Spang A."/>
            <person name="Saw J.H."/>
            <person name="Jorgensen S.L."/>
            <person name="Zaremba-Niedzwiedzka K."/>
            <person name="Martijn J."/>
            <person name="Lind A.E."/>
            <person name="van Eijk R."/>
            <person name="Schleper C."/>
            <person name="Guy L."/>
            <person name="Ettema T.J."/>
        </authorList>
    </citation>
    <scope>NUCLEOTIDE SEQUENCE</scope>
</reference>
<evidence type="ECO:0000256" key="1">
    <source>
        <dbReference type="ARBA" id="ARBA00022801"/>
    </source>
</evidence>
<organism evidence="2">
    <name type="scientific">marine sediment metagenome</name>
    <dbReference type="NCBI Taxonomy" id="412755"/>
    <lineage>
        <taxon>unclassified sequences</taxon>
        <taxon>metagenomes</taxon>
        <taxon>ecological metagenomes</taxon>
    </lineage>
</organism>